<dbReference type="InterPro" id="IPR002823">
    <property type="entry name" value="DUF112_TM"/>
</dbReference>
<feature type="transmembrane region" description="Helical" evidence="1">
    <location>
        <begin position="414"/>
        <end position="443"/>
    </location>
</feature>
<feature type="transmembrane region" description="Helical" evidence="1">
    <location>
        <begin position="315"/>
        <end position="337"/>
    </location>
</feature>
<feature type="transmembrane region" description="Helical" evidence="1">
    <location>
        <begin position="20"/>
        <end position="49"/>
    </location>
</feature>
<dbReference type="Pfam" id="PF01970">
    <property type="entry name" value="TctA"/>
    <property type="match status" value="1"/>
</dbReference>
<feature type="transmembrane region" description="Helical" evidence="1">
    <location>
        <begin position="138"/>
        <end position="162"/>
    </location>
</feature>
<feature type="domain" description="DUF112" evidence="2">
    <location>
        <begin position="20"/>
        <end position="438"/>
    </location>
</feature>
<dbReference type="AlphaFoldDB" id="A0A0N7KY43"/>
<feature type="transmembrane region" description="Helical" evidence="1">
    <location>
        <begin position="206"/>
        <end position="224"/>
    </location>
</feature>
<dbReference type="RefSeq" id="WP_062225755.1">
    <property type="nucleotide sequence ID" value="NZ_BBWR01000002.1"/>
</dbReference>
<reference evidence="3" key="1">
    <citation type="journal article" date="2015" name="Proc. Natl. Acad. Sci. U.S.A.">
        <title>Bacterial clade with the ribosomal RNA operon on a small plasmid rather than the chromosome.</title>
        <authorList>
            <person name="Anda M."/>
            <person name="Ohtsubo Y."/>
            <person name="Okubo T."/>
            <person name="Sugawara M."/>
            <person name="Nagata Y."/>
            <person name="Tsuda M."/>
            <person name="Minamisawa K."/>
            <person name="Mitsui H."/>
        </authorList>
    </citation>
    <scope>NUCLEOTIDE SEQUENCE</scope>
    <source>
        <strain evidence="3">JCM 14755</strain>
    </source>
</reference>
<proteinExistence type="predicted"/>
<feature type="transmembrane region" description="Helical" evidence="1">
    <location>
        <begin position="169"/>
        <end position="186"/>
    </location>
</feature>
<feature type="transmembrane region" description="Helical" evidence="1">
    <location>
        <begin position="390"/>
        <end position="408"/>
    </location>
</feature>
<organism evidence="3">
    <name type="scientific">Aureimonas frigidaquae</name>
    <dbReference type="NCBI Taxonomy" id="424757"/>
    <lineage>
        <taxon>Bacteria</taxon>
        <taxon>Pseudomonadati</taxon>
        <taxon>Pseudomonadota</taxon>
        <taxon>Alphaproteobacteria</taxon>
        <taxon>Hyphomicrobiales</taxon>
        <taxon>Aurantimonadaceae</taxon>
        <taxon>Aureimonas</taxon>
    </lineage>
</organism>
<keyword evidence="1" id="KW-0472">Membrane</keyword>
<sequence>MNTLAALGDGFLVALTPINLFWSAVGVTLGTAIGVLPGIGPALTVALLLPVTYNLDPTSAFIMFAGIYYGAMYGGSTTSILLNTPGESASIVTALDGHAMARKGRGAQALATAAIGSFIAGTIATLALTFVAPLMVRLALLFGPAEYFALMILALTTVTALLGSSLPRGLASLLLGLAVGLVGIDLQTGQTRMTLGIPELLDGIDVVVVAVGLFAVGETMYTAARHRFESEELFKMEGSRWMSREDWRRSWKPWLRGTAIGFPIGALPAGGSEIPTFLSYLTEKRLSKHPEEFGHGAIEAVAGPEAANNASAAGVLAPLLALGLPTSATAAILLAAFQQYGLQPGPLLFDNNPQLVWGLIASLYIGNLMLLVLNLPMAPVWVKLLKVPRPWLYGGILLVACMGAYTLNNNIVDVVILLVVGLVGFGMRVVDVPIAPCIVGLILGPLAEQQFRRALTISQGDMSVFVTQPIALSLLVLAVLLVAVPVLLRRRSHTAQEARPHA</sequence>
<dbReference type="OrthoDB" id="9806425at2"/>
<keyword evidence="1" id="KW-0812">Transmembrane</keyword>
<name>A0A0N7KY43_9HYPH</name>
<evidence type="ECO:0000256" key="1">
    <source>
        <dbReference type="SAM" id="Phobius"/>
    </source>
</evidence>
<feature type="transmembrane region" description="Helical" evidence="1">
    <location>
        <begin position="109"/>
        <end position="132"/>
    </location>
</feature>
<dbReference type="EMBL" id="LC066377">
    <property type="protein sequence ID" value="BAT28681.1"/>
    <property type="molecule type" value="Genomic_DNA"/>
</dbReference>
<feature type="transmembrane region" description="Helical" evidence="1">
    <location>
        <begin position="357"/>
        <end position="378"/>
    </location>
</feature>
<accession>A0A0N7KY43</accession>
<keyword evidence="1" id="KW-1133">Transmembrane helix</keyword>
<dbReference type="PANTHER" id="PTHR35342">
    <property type="entry name" value="TRICARBOXYLIC TRANSPORT PROTEIN"/>
    <property type="match status" value="1"/>
</dbReference>
<evidence type="ECO:0000313" key="3">
    <source>
        <dbReference type="EMBL" id="BAT28681.1"/>
    </source>
</evidence>
<dbReference type="PANTHER" id="PTHR35342:SF5">
    <property type="entry name" value="TRICARBOXYLIC TRANSPORT PROTEIN"/>
    <property type="match status" value="1"/>
</dbReference>
<evidence type="ECO:0000259" key="2">
    <source>
        <dbReference type="Pfam" id="PF01970"/>
    </source>
</evidence>
<feature type="transmembrane region" description="Helical" evidence="1">
    <location>
        <begin position="464"/>
        <end position="488"/>
    </location>
</feature>
<protein>
    <recommendedName>
        <fullName evidence="2">DUF112 domain-containing protein</fullName>
    </recommendedName>
</protein>